<dbReference type="EMBL" id="CAKLPZ010000001">
    <property type="protein sequence ID" value="CAH0998850.1"/>
    <property type="molecule type" value="Genomic_DNA"/>
</dbReference>
<name>A0ABN8EZT5_9BACT</name>
<dbReference type="SUPFAM" id="SSF55486">
    <property type="entry name" value="Metalloproteases ('zincins'), catalytic domain"/>
    <property type="match status" value="1"/>
</dbReference>
<keyword evidence="4" id="KW-1185">Reference proteome</keyword>
<dbReference type="Gene3D" id="1.10.390.10">
    <property type="entry name" value="Neutral Protease Domain 2"/>
    <property type="match status" value="1"/>
</dbReference>
<dbReference type="InterPro" id="IPR014782">
    <property type="entry name" value="Peptidase_M1_dom"/>
</dbReference>
<feature type="chain" id="PRO_5045155141" description="Peptidase M1 membrane alanine aminopeptidase domain-containing protein" evidence="1">
    <location>
        <begin position="18"/>
        <end position="927"/>
    </location>
</feature>
<dbReference type="InterPro" id="IPR027268">
    <property type="entry name" value="Peptidase_M4/M1_CTD_sf"/>
</dbReference>
<evidence type="ECO:0000256" key="1">
    <source>
        <dbReference type="SAM" id="SignalP"/>
    </source>
</evidence>
<evidence type="ECO:0000259" key="2">
    <source>
        <dbReference type="Pfam" id="PF01433"/>
    </source>
</evidence>
<dbReference type="InterPro" id="IPR034015">
    <property type="entry name" value="M1_LTA4H"/>
</dbReference>
<evidence type="ECO:0000313" key="3">
    <source>
        <dbReference type="EMBL" id="CAH0998850.1"/>
    </source>
</evidence>
<reference evidence="3" key="1">
    <citation type="submission" date="2021-12" db="EMBL/GenBank/DDBJ databases">
        <authorList>
            <person name="Rodrigo-Torres L."/>
            <person name="Arahal R. D."/>
            <person name="Lucena T."/>
        </authorList>
    </citation>
    <scope>NUCLEOTIDE SEQUENCE</scope>
    <source>
        <strain evidence="3">CECT 8419</strain>
    </source>
</reference>
<evidence type="ECO:0000313" key="4">
    <source>
        <dbReference type="Proteomes" id="UP000837803"/>
    </source>
</evidence>
<protein>
    <recommendedName>
        <fullName evidence="2">Peptidase M1 membrane alanine aminopeptidase domain-containing protein</fullName>
    </recommendedName>
</protein>
<dbReference type="PANTHER" id="PTHR45726">
    <property type="entry name" value="LEUKOTRIENE A-4 HYDROLASE"/>
    <property type="match status" value="1"/>
</dbReference>
<sequence>MRIVLYLVLLLSGSLMGQDDYFQQDVSYDIRVRLDDRRHELHGDLTLQYTNNAPHALDSLYFHLWPRAYSSETTAFARQLLRNGSTRFHFADPSLRGTLDSLSFRVADQPAAFRYTDDPDIGVLLLPTPLSSGATVTVTTPFRVKIPRSFSRLGRVGESYQLTQWYPKPAVYDRTGWHPMPYLDQGEFYSEFGYFRVQLTLPENYVVAATGVLQESAERDWLLARADSTARSLAQHSDLPTGYVAEPYPASSAREKTITYTAERVHDFAWFADKRFAVLHDTLHLRDAPATDVWAFFTQTEADLWQHSLTYLKRATRFYSDRVGTYPYPQVTGVQSALSAGAGMEYPMITVIGRSGSAYGLDEVLAHEVGHNWFYGILGSNERDHPWMDEGLNSYYEGRYTQQYYPERSGRMQVIPGREIDLDALGYRFLRRMGRDQAPDTPSDSLSQFNYFMGAYSKPELVLQQLEQRIGRDALDATFQRYYTQWQFRHPQPEDLYAVLGAEGGYLRDAMESTEAGNFNEAAKQQAKGVGGLSLGLVTDQEDGRTQLFVTPLLGFNANDGFMAGGALHNRTLEPKQVEFLAVPLYAFGSKQLAGFAGARYRLTRPLDRIQRLEVSAGVQRFSDFRPTAARLDSLDLVYGYTRTAVKTELYFDHPAVSQRSSSLYTRLINLRQQRPAFTEEGVLLDDPGVITTNFLQLGYRAAVDRTINPVAYDLRLEYRAGDPDLSREVNNLRLDGSLHGSYLYRRGRRIRARLYGGVFLAHTERDRTTSPAYSFSLVDNAASDYRYDDLYLGRNRDGGYGQQLEQRQGGFRAPIAAAFTYGRSNTYLTALNLDADLPIPLPIGVYFDAGMYGSRPTLSSDPTNAFNYVAGLSVNILRDQFHLYVPLLAGGTTRNLLEQRGNLAERLVLRLNLTHLLPWHLIDKLP</sequence>
<dbReference type="Proteomes" id="UP000837803">
    <property type="component" value="Unassembled WGS sequence"/>
</dbReference>
<accession>A0ABN8EZT5</accession>
<dbReference type="Pfam" id="PF01433">
    <property type="entry name" value="Peptidase_M1"/>
    <property type="match status" value="1"/>
</dbReference>
<keyword evidence="1" id="KW-0732">Signal</keyword>
<proteinExistence type="predicted"/>
<feature type="domain" description="Peptidase M1 membrane alanine aminopeptidase" evidence="2">
    <location>
        <begin position="361"/>
        <end position="502"/>
    </location>
</feature>
<gene>
    <name evidence="3" type="ORF">LEM8419_00165</name>
</gene>
<dbReference type="CDD" id="cd09604">
    <property type="entry name" value="M1_APN_like"/>
    <property type="match status" value="1"/>
</dbReference>
<comment type="caution">
    <text evidence="3">The sequence shown here is derived from an EMBL/GenBank/DDBJ whole genome shotgun (WGS) entry which is preliminary data.</text>
</comment>
<organism evidence="3 4">
    <name type="scientific">Neolewinella maritima</name>
    <dbReference type="NCBI Taxonomy" id="1383882"/>
    <lineage>
        <taxon>Bacteria</taxon>
        <taxon>Pseudomonadati</taxon>
        <taxon>Bacteroidota</taxon>
        <taxon>Saprospiria</taxon>
        <taxon>Saprospirales</taxon>
        <taxon>Lewinellaceae</taxon>
        <taxon>Neolewinella</taxon>
    </lineage>
</organism>
<dbReference type="PANTHER" id="PTHR45726:SF3">
    <property type="entry name" value="LEUKOTRIENE A-4 HYDROLASE"/>
    <property type="match status" value="1"/>
</dbReference>
<dbReference type="RefSeq" id="WP_238749071.1">
    <property type="nucleotide sequence ID" value="NZ_CAKLPZ010000001.1"/>
</dbReference>
<feature type="signal peptide" evidence="1">
    <location>
        <begin position="1"/>
        <end position="17"/>
    </location>
</feature>